<feature type="domain" description="Nuclear pore protein Nup188 C-terminal" evidence="11">
    <location>
        <begin position="1256"/>
        <end position="1585"/>
    </location>
</feature>
<dbReference type="PANTHER" id="PTHR31431">
    <property type="entry name" value="NUCLEOPORIN NUP188 HOMOLOG"/>
    <property type="match status" value="1"/>
</dbReference>
<evidence type="ECO:0000256" key="1">
    <source>
        <dbReference type="ARBA" id="ARBA00004567"/>
    </source>
</evidence>
<keyword evidence="6" id="KW-0906">Nuclear pore complex</keyword>
<sequence length="1608" mass="183896">MRLSFSYLSGYLESIRDPNHVAELDKLQLIEEYLSDNQELIDKISSFDSYDSKITEPKKDKTVTLRYQKEQIDITDDDNKVAYDISKILKLNYDEVLKVIANQEKSIKKTSIQELAQVVLSERLCIVTSIHAILNNSETPILYNKISTDISVKKEEIFIDLMNLLDDIFEKYGTLRDYQFAEELDSEAKLSEILRIKKKEDMIYITNILRLLVLLSLNSNFNKDIITKWFDVLIRSNDFFDTLVDTDNVPEYIVDKMESLFTINTLLILGLDISTITINNNKHIMQEKELFKFINETLLKNKVNPVISYMWSFILFTKLYLYDEDPISEKLFIDAVFQDQSLQSVISHFAAIAEAQNVFYCIMKLSNSCSTSNFYAAIISSFITLSLNFIEMTVETSEMFKYVLFRTPEEYVEKFLTSDTFEKQILLLKAKLPFVSEALLPLINLSSVNSDFAHYIWKELTVYTTNIKLGELDYDLLDDSSNSDLIITKRDLLVQLPFDTKKNTFLKIPSSTKAKILVSNSSDNVQDSVLFQMNYSGWSLLGNILQSLNELYIHKGYEIDQLGRSTIISIIELITGILKSSGSVDEIQNTVSSLSVNVKEKDIFSVIFNIFEVSLQNRSYQLICSCTDFLLALFRPYPQYVWSYLFKSELLERYGKSSYINSILGSIELSNGEYDFSIKIAKLANLLANDPTAYIGNAVVKTKLDFIEKLSMHLVRIYEGYQFWNYTKIPQRFELGIQCASFFNTILSNFYGTPNHDKEKNMLNTCLSSLAESLLSSHSMDLHSAKSLISTLTSGQNDELSLLTNIAFGKEYTQLINESFKLSITLISTRVTLNLPPSTFEKLVYENSKDLLEIYTSKYYMKNDIICLLNSLIAAPWLGTYPFLLSYLGENNSKTLFNIVCYDLDNPLIGNNILENWYKFIQTLAESKQDGLAALFLTGNIISSSEQKLSENHSIIEILKKNSLKLKSLPDCTSHALLSALLCSLDSWSYGLDKKFDGKFSDLLIEILNESNVTSQKGISTPSDYNSQIYKYKIVTKIVEIFALQLFTGKDNKELISKMFKQKDITLFVQPFFKIKGYNHTLIDTINTGFTQICPGKELKDFVTSPAFKINSSHHSYFNIEYMDKWFSTNPKWNSFKERLLIASSEVDLVSAQEAAAKAWGALLMSYIRASQPDISPNLIDLVLILLKDNLDEINEDFDFTNIFCERLELSFFILFTIQKQSKKIEEQKLMEIFSHLVCIFKSSKISYLDNIPYSTNNNMYRPILRSLLLVLQISKDNSSFVELMSDEIIEFFELCFCKGAHLILAELLTEITNTPKNNSKKTPFNFADRIQDLCFLLSIFKCIKALSPSNDFNKVIASSLNEIGTIKVLLNTYSSSHLFKYDEEPVLGSIALNFIAELCSVAEIAKVFIFNGLFAVLLESPISVAIQQGSLKPETKIKLHNIWSHGLLSIILVLISLFGYKVLAESCLFVSYFTNQIKDTTSSWCYRNLNISSAVIRETSQLILLQKMLNELNYKKFLSESGKTATNKSSGISEVELIIGLDNDDDKRRLNLAFKHFLTHPKFLKSKVVPSTLEERHLVENDSTRDAFVVELTKEIQKLQDSLYNNL</sequence>
<accession>G8BVK6</accession>
<evidence type="ECO:0000313" key="13">
    <source>
        <dbReference type="EMBL" id="CCE63934.1"/>
    </source>
</evidence>
<dbReference type="InterPro" id="IPR041634">
    <property type="entry name" value="Nup188_C"/>
</dbReference>
<evidence type="ECO:0000259" key="10">
    <source>
        <dbReference type="Pfam" id="PF10487"/>
    </source>
</evidence>
<dbReference type="RefSeq" id="XP_003686368.1">
    <property type="nucleotide sequence ID" value="XM_003686320.1"/>
</dbReference>
<dbReference type="GO" id="GO:0006999">
    <property type="term" value="P:nuclear pore organization"/>
    <property type="evidence" value="ECO:0007669"/>
    <property type="project" value="EnsemblFungi"/>
</dbReference>
<dbReference type="EMBL" id="HE612862">
    <property type="protein sequence ID" value="CCE63934.1"/>
    <property type="molecule type" value="Genomic_DNA"/>
</dbReference>
<feature type="domain" description="Nucleoporin Nup188 N-terminal subdomain III" evidence="12">
    <location>
        <begin position="529"/>
        <end position="940"/>
    </location>
</feature>
<dbReference type="KEGG" id="tpf:TPHA_0G00980"/>
<dbReference type="Pfam" id="PF21093">
    <property type="entry name" value="Nup188_N-subdom_III"/>
    <property type="match status" value="1"/>
</dbReference>
<reference evidence="13 14" key="1">
    <citation type="journal article" date="2011" name="Proc. Natl. Acad. Sci. U.S.A.">
        <title>Evolutionary erosion of yeast sex chromosomes by mating-type switching accidents.</title>
        <authorList>
            <person name="Gordon J.L."/>
            <person name="Armisen D."/>
            <person name="Proux-Wera E."/>
            <person name="Oheigeartaigh S.S."/>
            <person name="Byrne K.P."/>
            <person name="Wolfe K.H."/>
        </authorList>
    </citation>
    <scope>NUCLEOTIDE SEQUENCE [LARGE SCALE GENOMIC DNA]</scope>
    <source>
        <strain evidence="14">ATCC 24235 / CBS 4417 / NBRC 1672 / NRRL Y-8282 / UCD 70-5</strain>
    </source>
</reference>
<dbReference type="GeneID" id="11533534"/>
<keyword evidence="7" id="KW-0539">Nucleus</keyword>
<evidence type="ECO:0000256" key="7">
    <source>
        <dbReference type="ARBA" id="ARBA00023242"/>
    </source>
</evidence>
<evidence type="ECO:0000256" key="5">
    <source>
        <dbReference type="ARBA" id="ARBA00023010"/>
    </source>
</evidence>
<dbReference type="OrthoDB" id="102511at2759"/>
<dbReference type="GO" id="GO:0044611">
    <property type="term" value="C:nuclear pore inner ring"/>
    <property type="evidence" value="ECO:0007669"/>
    <property type="project" value="EnsemblFungi"/>
</dbReference>
<dbReference type="Pfam" id="PF18378">
    <property type="entry name" value="Nup188_C"/>
    <property type="match status" value="1"/>
</dbReference>
<evidence type="ECO:0000256" key="3">
    <source>
        <dbReference type="ARBA" id="ARBA00022816"/>
    </source>
</evidence>
<evidence type="ECO:0000259" key="11">
    <source>
        <dbReference type="Pfam" id="PF18378"/>
    </source>
</evidence>
<dbReference type="Proteomes" id="UP000005666">
    <property type="component" value="Chromosome 7"/>
</dbReference>
<keyword evidence="4" id="KW-0653">Protein transport</keyword>
<dbReference type="eggNOG" id="ENOG502QQFV">
    <property type="taxonomic scope" value="Eukaryota"/>
</dbReference>
<evidence type="ECO:0000256" key="8">
    <source>
        <dbReference type="ARBA" id="ARBA00038387"/>
    </source>
</evidence>
<dbReference type="InterPro" id="IPR018864">
    <property type="entry name" value="Nucleoporin_Nup188_N"/>
</dbReference>
<evidence type="ECO:0000256" key="9">
    <source>
        <dbReference type="ARBA" id="ARBA00040174"/>
    </source>
</evidence>
<feature type="domain" description="Nucleoporin Nup188 N-terminal" evidence="10">
    <location>
        <begin position="30"/>
        <end position="473"/>
    </location>
</feature>
<proteinExistence type="inferred from homology"/>
<name>G8BVK6_TETPH</name>
<evidence type="ECO:0000256" key="6">
    <source>
        <dbReference type="ARBA" id="ARBA00023132"/>
    </source>
</evidence>
<evidence type="ECO:0000256" key="2">
    <source>
        <dbReference type="ARBA" id="ARBA00022448"/>
    </source>
</evidence>
<dbReference type="InterPro" id="IPR044840">
    <property type="entry name" value="Nup188"/>
</dbReference>
<evidence type="ECO:0000256" key="4">
    <source>
        <dbReference type="ARBA" id="ARBA00022927"/>
    </source>
</evidence>
<dbReference type="Gene3D" id="1.25.10.70">
    <property type="match status" value="1"/>
</dbReference>
<evidence type="ECO:0000313" key="14">
    <source>
        <dbReference type="Proteomes" id="UP000005666"/>
    </source>
</evidence>
<dbReference type="GO" id="GO:0006606">
    <property type="term" value="P:protein import into nucleus"/>
    <property type="evidence" value="ECO:0007669"/>
    <property type="project" value="EnsemblFungi"/>
</dbReference>
<keyword evidence="3" id="KW-0509">mRNA transport</keyword>
<dbReference type="STRING" id="1071381.G8BVK6"/>
<keyword evidence="14" id="KW-1185">Reference proteome</keyword>
<dbReference type="PANTHER" id="PTHR31431:SF1">
    <property type="entry name" value="NUCLEOPORIN NUP188"/>
    <property type="match status" value="1"/>
</dbReference>
<organism evidence="13 14">
    <name type="scientific">Tetrapisispora phaffii (strain ATCC 24235 / CBS 4417 / NBRC 1672 / NRRL Y-8282 / UCD 70-5)</name>
    <name type="common">Yeast</name>
    <name type="synonym">Fabospora phaffii</name>
    <dbReference type="NCBI Taxonomy" id="1071381"/>
    <lineage>
        <taxon>Eukaryota</taxon>
        <taxon>Fungi</taxon>
        <taxon>Dikarya</taxon>
        <taxon>Ascomycota</taxon>
        <taxon>Saccharomycotina</taxon>
        <taxon>Saccharomycetes</taxon>
        <taxon>Saccharomycetales</taxon>
        <taxon>Saccharomycetaceae</taxon>
        <taxon>Tetrapisispora</taxon>
    </lineage>
</organism>
<dbReference type="Pfam" id="PF10487">
    <property type="entry name" value="Nup188_N"/>
    <property type="match status" value="1"/>
</dbReference>
<dbReference type="GO" id="GO:0031990">
    <property type="term" value="P:mRNA export from nucleus in response to heat stress"/>
    <property type="evidence" value="ECO:0007669"/>
    <property type="project" value="EnsemblFungi"/>
</dbReference>
<protein>
    <recommendedName>
        <fullName evidence="9">Nucleoporin NUP188</fullName>
    </recommendedName>
</protein>
<comment type="subcellular location">
    <subcellularLocation>
        <location evidence="1">Nucleus</location>
        <location evidence="1">Nuclear pore complex</location>
    </subcellularLocation>
</comment>
<keyword evidence="5" id="KW-0811">Translocation</keyword>
<dbReference type="OMA" id="HSWKFFA"/>
<gene>
    <name evidence="13" type="primary">TPHA0G00980</name>
    <name evidence="13" type="ordered locus">TPHA_0G00980</name>
</gene>
<dbReference type="GO" id="GO:0017056">
    <property type="term" value="F:structural constituent of nuclear pore"/>
    <property type="evidence" value="ECO:0007669"/>
    <property type="project" value="EnsemblFungi"/>
</dbReference>
<dbReference type="HOGENOM" id="CLU_001029_1_0_1"/>
<comment type="similarity">
    <text evidence="8">Belongs to the Nup188 family.</text>
</comment>
<keyword evidence="2" id="KW-0813">Transport</keyword>
<dbReference type="InterPro" id="IPR048883">
    <property type="entry name" value="Nup188_N-subdom_III"/>
</dbReference>
<evidence type="ECO:0000259" key="12">
    <source>
        <dbReference type="Pfam" id="PF21093"/>
    </source>
</evidence>